<evidence type="ECO:0000256" key="6">
    <source>
        <dbReference type="ARBA" id="ARBA00023002"/>
    </source>
</evidence>
<dbReference type="SUPFAM" id="SSF54862">
    <property type="entry name" value="4Fe-4S ferredoxins"/>
    <property type="match status" value="1"/>
</dbReference>
<evidence type="ECO:0000256" key="5">
    <source>
        <dbReference type="ARBA" id="ARBA00022723"/>
    </source>
</evidence>
<keyword evidence="8" id="KW-0411">Iron-sulfur</keyword>
<dbReference type="Gene3D" id="3.20.20.70">
    <property type="entry name" value="Aldolase class I"/>
    <property type="match status" value="1"/>
</dbReference>
<evidence type="ECO:0000313" key="12">
    <source>
        <dbReference type="Proteomes" id="UP000769766"/>
    </source>
</evidence>
<evidence type="ECO:0000259" key="9">
    <source>
        <dbReference type="PROSITE" id="PS51379"/>
    </source>
</evidence>
<dbReference type="PROSITE" id="PS51918">
    <property type="entry name" value="RADICAL_SAM"/>
    <property type="match status" value="1"/>
</dbReference>
<dbReference type="SFLD" id="SFLDS00029">
    <property type="entry name" value="Radical_SAM"/>
    <property type="match status" value="1"/>
</dbReference>
<evidence type="ECO:0000259" key="10">
    <source>
        <dbReference type="PROSITE" id="PS51918"/>
    </source>
</evidence>
<dbReference type="PIRSF" id="PIRSF000371">
    <property type="entry name" value="PFL_act_enz"/>
    <property type="match status" value="1"/>
</dbReference>
<evidence type="ECO:0000256" key="2">
    <source>
        <dbReference type="ARBA" id="ARBA00009777"/>
    </source>
</evidence>
<gene>
    <name evidence="11" type="ORF">HYY20_01650</name>
</gene>
<name>A0A932CM40_UNCTE</name>
<dbReference type="Pfam" id="PF13353">
    <property type="entry name" value="Fer4_12"/>
    <property type="match status" value="1"/>
</dbReference>
<dbReference type="SUPFAM" id="SSF102114">
    <property type="entry name" value="Radical SAM enzymes"/>
    <property type="match status" value="1"/>
</dbReference>
<dbReference type="InterPro" id="IPR012839">
    <property type="entry name" value="Organic_radical_activase"/>
</dbReference>
<evidence type="ECO:0000256" key="8">
    <source>
        <dbReference type="ARBA" id="ARBA00023014"/>
    </source>
</evidence>
<dbReference type="InterPro" id="IPR034457">
    <property type="entry name" value="Organic_radical-activating"/>
</dbReference>
<dbReference type="InterPro" id="IPR017896">
    <property type="entry name" value="4Fe4S_Fe-S-bd"/>
</dbReference>
<dbReference type="SFLD" id="SFLDG01118">
    <property type="entry name" value="activating_enzymes__group_2"/>
    <property type="match status" value="1"/>
</dbReference>
<dbReference type="InterPro" id="IPR017900">
    <property type="entry name" value="4Fe4S_Fe_S_CS"/>
</dbReference>
<organism evidence="11 12">
    <name type="scientific">Tectimicrobiota bacterium</name>
    <dbReference type="NCBI Taxonomy" id="2528274"/>
    <lineage>
        <taxon>Bacteria</taxon>
        <taxon>Pseudomonadati</taxon>
        <taxon>Nitrospinota/Tectimicrobiota group</taxon>
        <taxon>Candidatus Tectimicrobiota</taxon>
    </lineage>
</organism>
<comment type="cofactor">
    <cofactor evidence="1">
        <name>[4Fe-4S] cluster</name>
        <dbReference type="ChEBI" id="CHEBI:49883"/>
    </cofactor>
</comment>
<keyword evidence="7" id="KW-0408">Iron</keyword>
<dbReference type="Pfam" id="PF12838">
    <property type="entry name" value="Fer4_7"/>
    <property type="match status" value="1"/>
</dbReference>
<evidence type="ECO:0000256" key="3">
    <source>
        <dbReference type="ARBA" id="ARBA00022485"/>
    </source>
</evidence>
<dbReference type="PROSITE" id="PS51379">
    <property type="entry name" value="4FE4S_FER_2"/>
    <property type="match status" value="2"/>
</dbReference>
<evidence type="ECO:0000256" key="4">
    <source>
        <dbReference type="ARBA" id="ARBA00022691"/>
    </source>
</evidence>
<dbReference type="InterPro" id="IPR040074">
    <property type="entry name" value="BssD/PflA/YjjW"/>
</dbReference>
<evidence type="ECO:0000256" key="7">
    <source>
        <dbReference type="ARBA" id="ARBA00023004"/>
    </source>
</evidence>
<sequence length="312" mass="35097">MGGWNPMGYIFNLQRFSLHDGPGIRTTVFLKGCPLRCGWCANPESMRPLPEIITREAKCIGCGRCLSACPQGAIVLQEGRRAIHWEQCDQCRRCAEVCPSGAIEVMGRPVGVAEVLEEVLRDRRFYQRNGGGLTVSGGEPLFQGELARDLLAQARQQGLHTALDTSGYADWGVLERVLEHADLVLYDLKQMDDERHRQGTGVSNRRILENLEQVAYRYHAGNGSTRIWVRCPVIPGFNDSEENFRAMAHFVQSLGEAVERVSLLPYHRFGELKYAAIGKAYPYEGQPMLSEERLEELRGLLESYQLTVTLKK</sequence>
<keyword evidence="6" id="KW-0560">Oxidoreductase</keyword>
<dbReference type="CDD" id="cd01335">
    <property type="entry name" value="Radical_SAM"/>
    <property type="match status" value="1"/>
</dbReference>
<reference evidence="11" key="1">
    <citation type="submission" date="2020-07" db="EMBL/GenBank/DDBJ databases">
        <title>Huge and variable diversity of episymbiotic CPR bacteria and DPANN archaea in groundwater ecosystems.</title>
        <authorList>
            <person name="He C.Y."/>
            <person name="Keren R."/>
            <person name="Whittaker M."/>
            <person name="Farag I.F."/>
            <person name="Doudna J."/>
            <person name="Cate J.H.D."/>
            <person name="Banfield J.F."/>
        </authorList>
    </citation>
    <scope>NUCLEOTIDE SEQUENCE</scope>
    <source>
        <strain evidence="11">NC_groundwater_672_Ag_B-0.1um_62_36</strain>
    </source>
</reference>
<dbReference type="PROSITE" id="PS01087">
    <property type="entry name" value="RADICAL_ACTIVATING"/>
    <property type="match status" value="1"/>
</dbReference>
<dbReference type="EMBL" id="JACPRF010000048">
    <property type="protein sequence ID" value="MBI2875566.1"/>
    <property type="molecule type" value="Genomic_DNA"/>
</dbReference>
<keyword evidence="5" id="KW-0479">Metal-binding</keyword>
<dbReference type="GO" id="GO:0051539">
    <property type="term" value="F:4 iron, 4 sulfur cluster binding"/>
    <property type="evidence" value="ECO:0007669"/>
    <property type="project" value="UniProtKB-KW"/>
</dbReference>
<evidence type="ECO:0000313" key="11">
    <source>
        <dbReference type="EMBL" id="MBI2875566.1"/>
    </source>
</evidence>
<dbReference type="NCBIfam" id="TIGR02494">
    <property type="entry name" value="PFLE_PFLC"/>
    <property type="match status" value="1"/>
</dbReference>
<dbReference type="Gene3D" id="3.30.70.20">
    <property type="match status" value="1"/>
</dbReference>
<comment type="caution">
    <text evidence="11">The sequence shown here is derived from an EMBL/GenBank/DDBJ whole genome shotgun (WGS) entry which is preliminary data.</text>
</comment>
<accession>A0A932CM40</accession>
<dbReference type="SFLD" id="SFLDG01066">
    <property type="entry name" value="organic_radical-activating_enz"/>
    <property type="match status" value="1"/>
</dbReference>
<dbReference type="PANTHER" id="PTHR30352:SF4">
    <property type="entry name" value="PYRUVATE FORMATE-LYASE 2-ACTIVATING ENZYME"/>
    <property type="match status" value="1"/>
</dbReference>
<dbReference type="Proteomes" id="UP000769766">
    <property type="component" value="Unassembled WGS sequence"/>
</dbReference>
<keyword evidence="4" id="KW-0949">S-adenosyl-L-methionine</keyword>
<keyword evidence="3" id="KW-0004">4Fe-4S</keyword>
<dbReference type="PANTHER" id="PTHR30352">
    <property type="entry name" value="PYRUVATE FORMATE-LYASE-ACTIVATING ENZYME"/>
    <property type="match status" value="1"/>
</dbReference>
<feature type="domain" description="Radical SAM core" evidence="10">
    <location>
        <begin position="19"/>
        <end position="305"/>
    </location>
</feature>
<feature type="domain" description="4Fe-4S ferredoxin-type" evidence="9">
    <location>
        <begin position="80"/>
        <end position="108"/>
    </location>
</feature>
<dbReference type="InterPro" id="IPR007197">
    <property type="entry name" value="rSAM"/>
</dbReference>
<dbReference type="Pfam" id="PF04055">
    <property type="entry name" value="Radical_SAM"/>
    <property type="match status" value="1"/>
</dbReference>
<dbReference type="AlphaFoldDB" id="A0A932CM40"/>
<proteinExistence type="inferred from homology"/>
<dbReference type="GO" id="GO:0016491">
    <property type="term" value="F:oxidoreductase activity"/>
    <property type="evidence" value="ECO:0007669"/>
    <property type="project" value="UniProtKB-KW"/>
</dbReference>
<dbReference type="InterPro" id="IPR001989">
    <property type="entry name" value="Radical_activat_CS"/>
</dbReference>
<dbReference type="InterPro" id="IPR013785">
    <property type="entry name" value="Aldolase_TIM"/>
</dbReference>
<comment type="similarity">
    <text evidence="2">Belongs to the organic radical-activating enzymes family.</text>
</comment>
<dbReference type="PROSITE" id="PS00198">
    <property type="entry name" value="4FE4S_FER_1"/>
    <property type="match status" value="2"/>
</dbReference>
<feature type="domain" description="4Fe-4S ferredoxin-type" evidence="9">
    <location>
        <begin position="50"/>
        <end position="79"/>
    </location>
</feature>
<protein>
    <submittedName>
        <fullName evidence="11">Glycyl-radical enzyme activating protein</fullName>
    </submittedName>
</protein>
<dbReference type="InterPro" id="IPR058240">
    <property type="entry name" value="rSAM_sf"/>
</dbReference>
<evidence type="ECO:0000256" key="1">
    <source>
        <dbReference type="ARBA" id="ARBA00001966"/>
    </source>
</evidence>
<dbReference type="GO" id="GO:0046872">
    <property type="term" value="F:metal ion binding"/>
    <property type="evidence" value="ECO:0007669"/>
    <property type="project" value="UniProtKB-KW"/>
</dbReference>